<evidence type="ECO:0000256" key="1">
    <source>
        <dbReference type="SAM" id="MobiDB-lite"/>
    </source>
</evidence>
<sequence>MAPLPPSTSQNDTPSNSVHLAILNKLATLTPRDLGPTQRQSVAMAVGLSLAGIVVAIFFFGWVRYIAAREHQREAERRKAKEASEKEKAEEAAAEAPPAEEAPAE</sequence>
<keyword evidence="2" id="KW-0812">Transmembrane</keyword>
<name>A0AAD6IR64_DREDA</name>
<evidence type="ECO:0000313" key="3">
    <source>
        <dbReference type="EMBL" id="KAJ6257009.1"/>
    </source>
</evidence>
<feature type="region of interest" description="Disordered" evidence="1">
    <location>
        <begin position="71"/>
        <end position="105"/>
    </location>
</feature>
<gene>
    <name evidence="3" type="ORF">Dda_7892</name>
</gene>
<evidence type="ECO:0000256" key="2">
    <source>
        <dbReference type="SAM" id="Phobius"/>
    </source>
</evidence>
<keyword evidence="4" id="KW-1185">Reference proteome</keyword>
<feature type="compositionally biased region" description="Basic and acidic residues" evidence="1">
    <location>
        <begin position="71"/>
        <end position="91"/>
    </location>
</feature>
<dbReference type="EMBL" id="JAQGDS010000011">
    <property type="protein sequence ID" value="KAJ6257009.1"/>
    <property type="molecule type" value="Genomic_DNA"/>
</dbReference>
<comment type="caution">
    <text evidence="3">The sequence shown here is derived from an EMBL/GenBank/DDBJ whole genome shotgun (WGS) entry which is preliminary data.</text>
</comment>
<protein>
    <submittedName>
        <fullName evidence="3">Uncharacterized protein</fullName>
    </submittedName>
</protein>
<feature type="transmembrane region" description="Helical" evidence="2">
    <location>
        <begin position="42"/>
        <end position="63"/>
    </location>
</feature>
<dbReference type="AlphaFoldDB" id="A0AAD6IR64"/>
<accession>A0AAD6IR64</accession>
<evidence type="ECO:0000313" key="4">
    <source>
        <dbReference type="Proteomes" id="UP001221413"/>
    </source>
</evidence>
<keyword evidence="2" id="KW-0472">Membrane</keyword>
<feature type="compositionally biased region" description="Low complexity" evidence="1">
    <location>
        <begin position="94"/>
        <end position="105"/>
    </location>
</feature>
<organism evidence="3 4">
    <name type="scientific">Drechslerella dactyloides</name>
    <name type="common">Nematode-trapping fungus</name>
    <name type="synonym">Arthrobotrys dactyloides</name>
    <dbReference type="NCBI Taxonomy" id="74499"/>
    <lineage>
        <taxon>Eukaryota</taxon>
        <taxon>Fungi</taxon>
        <taxon>Dikarya</taxon>
        <taxon>Ascomycota</taxon>
        <taxon>Pezizomycotina</taxon>
        <taxon>Orbiliomycetes</taxon>
        <taxon>Orbiliales</taxon>
        <taxon>Orbiliaceae</taxon>
        <taxon>Drechslerella</taxon>
    </lineage>
</organism>
<keyword evidence="2" id="KW-1133">Transmembrane helix</keyword>
<dbReference type="Proteomes" id="UP001221413">
    <property type="component" value="Unassembled WGS sequence"/>
</dbReference>
<reference evidence="3" key="1">
    <citation type="submission" date="2023-01" db="EMBL/GenBank/DDBJ databases">
        <title>The chitinases involved in constricting ring structure development in the nematode-trapping fungus Drechslerella dactyloides.</title>
        <authorList>
            <person name="Wang R."/>
            <person name="Zhang L."/>
            <person name="Tang P."/>
            <person name="Li S."/>
            <person name="Liang L."/>
        </authorList>
    </citation>
    <scope>NUCLEOTIDE SEQUENCE</scope>
    <source>
        <strain evidence="3">YMF1.00031</strain>
    </source>
</reference>
<proteinExistence type="predicted"/>